<protein>
    <submittedName>
        <fullName evidence="3">Uncharacterized protein</fullName>
    </submittedName>
</protein>
<name>A0A0A1XSU6_ZEUCU</name>
<feature type="compositionally biased region" description="Basic and acidic residues" evidence="2">
    <location>
        <begin position="942"/>
        <end position="961"/>
    </location>
</feature>
<gene>
    <name evidence="3" type="ORF">g.8802</name>
</gene>
<evidence type="ECO:0000256" key="1">
    <source>
        <dbReference type="SAM" id="Coils"/>
    </source>
</evidence>
<feature type="compositionally biased region" description="Polar residues" evidence="2">
    <location>
        <begin position="718"/>
        <end position="728"/>
    </location>
</feature>
<reference evidence="3" key="1">
    <citation type="submission" date="2014-11" db="EMBL/GenBank/DDBJ databases">
        <authorList>
            <person name="Geib S."/>
        </authorList>
    </citation>
    <scope>NUCLEOTIDE SEQUENCE</scope>
</reference>
<reference evidence="3" key="2">
    <citation type="journal article" date="2015" name="Gigascience">
        <title>Reconstructing a comprehensive transcriptome assembly of a white-pupal translocated strain of the pest fruit fly Bactrocera cucurbitae.</title>
        <authorList>
            <person name="Sim S.B."/>
            <person name="Calla B."/>
            <person name="Hall B."/>
            <person name="DeRego T."/>
            <person name="Geib S.M."/>
        </authorList>
    </citation>
    <scope>NUCLEOTIDE SEQUENCE</scope>
</reference>
<feature type="compositionally biased region" description="Basic and acidic residues" evidence="2">
    <location>
        <begin position="750"/>
        <end position="760"/>
    </location>
</feature>
<dbReference type="AlphaFoldDB" id="A0A0A1XSU6"/>
<feature type="compositionally biased region" description="Acidic residues" evidence="2">
    <location>
        <begin position="732"/>
        <end position="749"/>
    </location>
</feature>
<dbReference type="EMBL" id="GBXI01000317">
    <property type="protein sequence ID" value="JAD13975.1"/>
    <property type="molecule type" value="Transcribed_RNA"/>
</dbReference>
<evidence type="ECO:0000256" key="2">
    <source>
        <dbReference type="SAM" id="MobiDB-lite"/>
    </source>
</evidence>
<feature type="coiled-coil region" evidence="1">
    <location>
        <begin position="672"/>
        <end position="706"/>
    </location>
</feature>
<sequence>MDVILPYNAQNREHFCSSALQVGFHEFVALKFFYTMKDSDLDVFQLMARERLELVLYGWEICQGHWDELENKEDISPHLCTVLKQITQYSLDIWFSNEWEECKPHYKAMLLVCIRRAKDMLLKLYGNIFDWDYALQLGSKPWGIPYLKQFIACNSNLIRSLTHSSEHVEAPASAEDIEHLQKEGLVMLLLRLIKLFDAGFFEGARKLSMRIIAAWNHEYEERKLQAELSCTEVNDQHKKCLILICHIYLMAIYEMDENRGFVIDNVVNNIRFYYQNMMEAGSVKRNADEQMEYTPARYIAITCIHLNISSNEFIDAFIYDSYDENFVSLFGVISQSYMSYLLGNLIMEMNKLNEDDFSKRIEDFKRVMYLYINERERSEEFMMQELHKKEMKRRSHSLSATKENMTNFYTKMCKGNRLSNIGSSEHMEEANQAATTVEVDSERRVDPVFQHLPNNEEVLNYVYTVLVKRTHRGWYFAKLIVLLKIIGLQLNAIETWRYHPGLTPEFLLNLEVKLSRHFEDLAIIFQEHLFMEQEFWLTGFYLNPCKKYYETVIRSGMRSNRLSHRFETGENYDDDEKPEPKKDRRDKGEKVNAINAKYGLLSSTIDVKEILKLANHEAPDVDYGQIYKALRGFKLPDNTIKDLLTVIFLPRNKSLAWALNWVELRKRCKTLLKDADKKRHFVELNMAEANDRLKFLKIDYEKYKHRPQLDYGSIEQGYENSNAPNFNKESSDENDDEDSEDFEADSDLDEPAKHEPKKNDHSELFDSYFMSTRRTRARAAAMIANVMERDEFPNHEDGNNSNEETTVQVKKEVFDEKYAAAASQAASANVAKRDFNEILKERKVFDNSTSGFKPFADIWSLNSQELKTVQSKVPHLETGNLFNKSTKLEMLQRKMSKLLGQQQRENKKTEGRPEEYTQQQCKLEYSTDAEMHDDESDVSTTARRDSDEVNDFSKDEQDERNSQSPRKSNEGVMQHGERSAQEELMQLCMKKKLRVRLRRLTVADVRMLRQPSVRLQRMDLQAVAERMCKLRRAQRKATYIESEESSKSSNNSFGGERTLLDTLKRRLYSSESSTDSDEYKQRPRVARPMRGRLNSSAVQARAQRAQKSLKVTPRSASGLKFRISTNETGGGGVGPSVNVTSLPVIDYIQISSSSSSDEVERFGQLEPVREDVDMTADPLYEEEIPLYRI</sequence>
<feature type="region of interest" description="Disordered" evidence="2">
    <location>
        <begin position="1036"/>
        <end position="1056"/>
    </location>
</feature>
<evidence type="ECO:0000313" key="3">
    <source>
        <dbReference type="EMBL" id="JAD13975.1"/>
    </source>
</evidence>
<organism evidence="3">
    <name type="scientific">Zeugodacus cucurbitae</name>
    <name type="common">Melon fruit fly</name>
    <name type="synonym">Bactrocera cucurbitae</name>
    <dbReference type="NCBI Taxonomy" id="28588"/>
    <lineage>
        <taxon>Eukaryota</taxon>
        <taxon>Metazoa</taxon>
        <taxon>Ecdysozoa</taxon>
        <taxon>Arthropoda</taxon>
        <taxon>Hexapoda</taxon>
        <taxon>Insecta</taxon>
        <taxon>Pterygota</taxon>
        <taxon>Neoptera</taxon>
        <taxon>Endopterygota</taxon>
        <taxon>Diptera</taxon>
        <taxon>Brachycera</taxon>
        <taxon>Muscomorpha</taxon>
        <taxon>Tephritoidea</taxon>
        <taxon>Tephritidae</taxon>
        <taxon>Zeugodacus</taxon>
        <taxon>Zeugodacus</taxon>
    </lineage>
</organism>
<accession>A0A0A1XSU6</accession>
<dbReference type="OrthoDB" id="6427254at2759"/>
<feature type="region of interest" description="Disordered" evidence="2">
    <location>
        <begin position="714"/>
        <end position="760"/>
    </location>
</feature>
<feature type="region of interest" description="Disordered" evidence="2">
    <location>
        <begin position="568"/>
        <end position="588"/>
    </location>
</feature>
<feature type="region of interest" description="Disordered" evidence="2">
    <location>
        <begin position="1068"/>
        <end position="1111"/>
    </location>
</feature>
<proteinExistence type="predicted"/>
<keyword evidence="1" id="KW-0175">Coiled coil</keyword>
<feature type="compositionally biased region" description="Basic and acidic residues" evidence="2">
    <location>
        <begin position="904"/>
        <end position="915"/>
    </location>
</feature>
<feature type="region of interest" description="Disordered" evidence="2">
    <location>
        <begin position="899"/>
        <end position="979"/>
    </location>
</feature>
<feature type="compositionally biased region" description="Basic and acidic residues" evidence="2">
    <location>
        <begin position="578"/>
        <end position="588"/>
    </location>
</feature>